<evidence type="ECO:0000259" key="3">
    <source>
        <dbReference type="PROSITE" id="PS51371"/>
    </source>
</evidence>
<reference evidence="4 5" key="3">
    <citation type="submission" date="2023-06" db="EMBL/GenBank/DDBJ databases">
        <authorList>
            <person name="Zeman M."/>
            <person name="Kubasova T."/>
            <person name="Jahodarova E."/>
            <person name="Nykrynova M."/>
            <person name="Rychlik I."/>
        </authorList>
    </citation>
    <scope>NUCLEOTIDE SEQUENCE [LARGE SCALE GENOMIC DNA]</scope>
    <source>
        <strain evidence="4 5">153_Feed</strain>
    </source>
</reference>
<dbReference type="InterPro" id="IPR000644">
    <property type="entry name" value="CBS_dom"/>
</dbReference>
<feature type="domain" description="CBS" evidence="3">
    <location>
        <begin position="48"/>
        <end position="105"/>
    </location>
</feature>
<proteinExistence type="predicted"/>
<dbReference type="InterPro" id="IPR046342">
    <property type="entry name" value="CBS_dom_sf"/>
</dbReference>
<protein>
    <submittedName>
        <fullName evidence="4">CBS domain-containing protein</fullName>
    </submittedName>
</protein>
<dbReference type="PROSITE" id="PS51371">
    <property type="entry name" value="CBS"/>
    <property type="match status" value="2"/>
</dbReference>
<evidence type="ECO:0000313" key="4">
    <source>
        <dbReference type="EMBL" id="MDM8270311.1"/>
    </source>
</evidence>
<evidence type="ECO:0000256" key="1">
    <source>
        <dbReference type="ARBA" id="ARBA00023122"/>
    </source>
</evidence>
<reference evidence="4 5" key="2">
    <citation type="submission" date="2023-06" db="EMBL/GenBank/DDBJ databases">
        <title>Identification and characterization of horizontal gene transfer across gut microbiota members of farm animals based on homology search.</title>
        <authorList>
            <person name="Schwarzerova J."/>
            <person name="Nykrynova M."/>
            <person name="Jureckova K."/>
            <person name="Cejkova D."/>
            <person name="Rychlik I."/>
        </authorList>
    </citation>
    <scope>NUCLEOTIDE SEQUENCE [LARGE SCALE GENOMIC DNA]</scope>
    <source>
        <strain evidence="4 5">153_Feed</strain>
    </source>
</reference>
<dbReference type="EMBL" id="JAUDEA010000001">
    <property type="protein sequence ID" value="MDM8270311.1"/>
    <property type="molecule type" value="Genomic_DNA"/>
</dbReference>
<dbReference type="PANTHER" id="PTHR43080">
    <property type="entry name" value="CBS DOMAIN-CONTAINING PROTEIN CBSX3, MITOCHONDRIAL"/>
    <property type="match status" value="1"/>
</dbReference>
<dbReference type="PANTHER" id="PTHR43080:SF26">
    <property type="entry name" value="REGULATORY PROTEIN"/>
    <property type="match status" value="1"/>
</dbReference>
<dbReference type="Gene3D" id="3.10.580.10">
    <property type="entry name" value="CBS-domain"/>
    <property type="match status" value="1"/>
</dbReference>
<name>A0ABT7V1G7_9ACTN</name>
<comment type="caution">
    <text evidence="4">The sequence shown here is derived from an EMBL/GenBank/DDBJ whole genome shotgun (WGS) entry which is preliminary data.</text>
</comment>
<accession>A0ABT7V1G7</accession>
<dbReference type="InterPro" id="IPR051257">
    <property type="entry name" value="Diverse_CBS-Domain"/>
</dbReference>
<dbReference type="SMART" id="SM00116">
    <property type="entry name" value="CBS"/>
    <property type="match status" value="2"/>
</dbReference>
<organism evidence="4 5">
    <name type="scientific">Thermophilibacter provencensis</name>
    <dbReference type="NCBI Taxonomy" id="1852386"/>
    <lineage>
        <taxon>Bacteria</taxon>
        <taxon>Bacillati</taxon>
        <taxon>Actinomycetota</taxon>
        <taxon>Coriobacteriia</taxon>
        <taxon>Coriobacteriales</taxon>
        <taxon>Atopobiaceae</taxon>
        <taxon>Thermophilibacter</taxon>
    </lineage>
</organism>
<keyword evidence="1 2" id="KW-0129">CBS domain</keyword>
<keyword evidence="5" id="KW-1185">Reference proteome</keyword>
<dbReference type="SUPFAM" id="SSF54631">
    <property type="entry name" value="CBS-domain pair"/>
    <property type="match status" value="1"/>
</dbReference>
<dbReference type="Pfam" id="PF00571">
    <property type="entry name" value="CBS"/>
    <property type="match status" value="2"/>
</dbReference>
<dbReference type="Proteomes" id="UP001529256">
    <property type="component" value="Unassembled WGS sequence"/>
</dbReference>
<evidence type="ECO:0000313" key="5">
    <source>
        <dbReference type="Proteomes" id="UP001529256"/>
    </source>
</evidence>
<dbReference type="RefSeq" id="WP_289510413.1">
    <property type="nucleotide sequence ID" value="NZ_JAUDEA010000001.1"/>
</dbReference>
<sequence>MTARHGSVGPGVAHRGVIYVAYTEGYYQRQCALADEAPADEASLAKYMERDVFMLPANATVREALAYFAERKISGAPIVSPEGAVVGYLSDGDVMRYLRAVGHNVPAVGAPALLLDCLRESGSKFEARLTSIMDQLALDVGSDHPVTIPVSTSFEDICRLLSESGVKKIPVVSDGQVVGIASRSAITTYLVRRFLDQAGM</sequence>
<evidence type="ECO:0000256" key="2">
    <source>
        <dbReference type="PROSITE-ProRule" id="PRU00703"/>
    </source>
</evidence>
<feature type="domain" description="CBS" evidence="3">
    <location>
        <begin position="141"/>
        <end position="197"/>
    </location>
</feature>
<reference evidence="5" key="1">
    <citation type="submission" date="2023-06" db="EMBL/GenBank/DDBJ databases">
        <title>Identification and characterization of horizontal gene transfer across gut microbiota members of farm animals based on homology search.</title>
        <authorList>
            <person name="Zeman M."/>
            <person name="Kubasova T."/>
            <person name="Jahodarova E."/>
            <person name="Nykrynova M."/>
            <person name="Rychlik I."/>
        </authorList>
    </citation>
    <scope>NUCLEOTIDE SEQUENCE [LARGE SCALE GENOMIC DNA]</scope>
    <source>
        <strain evidence="5">153_Feed</strain>
    </source>
</reference>
<gene>
    <name evidence="4" type="ORF">QUW25_01215</name>
</gene>